<evidence type="ECO:0000313" key="1">
    <source>
        <dbReference type="EMBL" id="ORY57062.1"/>
    </source>
</evidence>
<dbReference type="Proteomes" id="UP000193920">
    <property type="component" value="Unassembled WGS sequence"/>
</dbReference>
<dbReference type="EMBL" id="MCOG01000071">
    <property type="protein sequence ID" value="ORY57062.1"/>
    <property type="molecule type" value="Genomic_DNA"/>
</dbReference>
<accession>A0A1Y2DCQ7</accession>
<sequence>MEENINYEINETNQGKEQIIINKKYKFNFSSKKEKKKKKRLFLHNYLEKEFDAFISILKHKIKDEIRNNSIPLGTNPKYIFNEVSQEMRFIYPEYKIIKFQKTRNINKQLSPDVITFNEIPDKSKYYKTERNENFMIFKNLNLLILQFSFQTKLVMNYNEVYLQTVLFILQLNLVIKCLFLELILI</sequence>
<name>A0A1Y2DCQ7_9FUNG</name>
<proteinExistence type="predicted"/>
<protein>
    <submittedName>
        <fullName evidence="1">Uncharacterized protein</fullName>
    </submittedName>
</protein>
<organism evidence="1 2">
    <name type="scientific">Neocallimastix californiae</name>
    <dbReference type="NCBI Taxonomy" id="1754190"/>
    <lineage>
        <taxon>Eukaryota</taxon>
        <taxon>Fungi</taxon>
        <taxon>Fungi incertae sedis</taxon>
        <taxon>Chytridiomycota</taxon>
        <taxon>Chytridiomycota incertae sedis</taxon>
        <taxon>Neocallimastigomycetes</taxon>
        <taxon>Neocallimastigales</taxon>
        <taxon>Neocallimastigaceae</taxon>
        <taxon>Neocallimastix</taxon>
    </lineage>
</organism>
<reference evidence="1 2" key="1">
    <citation type="submission" date="2016-08" db="EMBL/GenBank/DDBJ databases">
        <title>A Parts List for Fungal Cellulosomes Revealed by Comparative Genomics.</title>
        <authorList>
            <consortium name="DOE Joint Genome Institute"/>
            <person name="Haitjema C.H."/>
            <person name="Gilmore S.P."/>
            <person name="Henske J.K."/>
            <person name="Solomon K.V."/>
            <person name="De Groot R."/>
            <person name="Kuo A."/>
            <person name="Mondo S.J."/>
            <person name="Salamov A.A."/>
            <person name="Labutti K."/>
            <person name="Zhao Z."/>
            <person name="Chiniquy J."/>
            <person name="Barry K."/>
            <person name="Brewer H.M."/>
            <person name="Purvine S.O."/>
            <person name="Wright A.T."/>
            <person name="Boxma B."/>
            <person name="Van Alen T."/>
            <person name="Hackstein J.H."/>
            <person name="Baker S.E."/>
            <person name="Grigoriev I.V."/>
            <person name="O'Malley M.A."/>
        </authorList>
    </citation>
    <scope>NUCLEOTIDE SEQUENCE [LARGE SCALE GENOMIC DNA]</scope>
    <source>
        <strain evidence="1 2">G1</strain>
    </source>
</reference>
<comment type="caution">
    <text evidence="1">The sequence shown here is derived from an EMBL/GenBank/DDBJ whole genome shotgun (WGS) entry which is preliminary data.</text>
</comment>
<dbReference type="AlphaFoldDB" id="A0A1Y2DCQ7"/>
<keyword evidence="2" id="KW-1185">Reference proteome</keyword>
<gene>
    <name evidence="1" type="ORF">LY90DRAFT_506598</name>
</gene>
<evidence type="ECO:0000313" key="2">
    <source>
        <dbReference type="Proteomes" id="UP000193920"/>
    </source>
</evidence>